<evidence type="ECO:0000313" key="3">
    <source>
        <dbReference type="EMBL" id="MCC2165149.1"/>
    </source>
</evidence>
<feature type="domain" description="RCK N-terminal" evidence="1">
    <location>
        <begin position="10"/>
        <end position="127"/>
    </location>
</feature>
<proteinExistence type="predicted"/>
<dbReference type="RefSeq" id="WP_308451540.1">
    <property type="nucleotide sequence ID" value="NZ_JAJEPU010000026.1"/>
</dbReference>
<dbReference type="Gene3D" id="3.30.70.1450">
    <property type="entry name" value="Regulator of K+ conductance, C-terminal domain"/>
    <property type="match status" value="1"/>
</dbReference>
<dbReference type="InterPro" id="IPR003148">
    <property type="entry name" value="RCK_N"/>
</dbReference>
<dbReference type="PANTHER" id="PTHR43833:SF7">
    <property type="entry name" value="KTR SYSTEM POTASSIUM UPTAKE PROTEIN C"/>
    <property type="match status" value="1"/>
</dbReference>
<dbReference type="Pfam" id="PF02254">
    <property type="entry name" value="TrkA_N"/>
    <property type="match status" value="1"/>
</dbReference>
<dbReference type="InterPro" id="IPR036721">
    <property type="entry name" value="RCK_C_sf"/>
</dbReference>
<dbReference type="PANTHER" id="PTHR43833">
    <property type="entry name" value="POTASSIUM CHANNEL PROTEIN 2-RELATED-RELATED"/>
    <property type="match status" value="1"/>
</dbReference>
<dbReference type="GO" id="GO:0008324">
    <property type="term" value="F:monoatomic cation transmembrane transporter activity"/>
    <property type="evidence" value="ECO:0007669"/>
    <property type="project" value="InterPro"/>
</dbReference>
<feature type="domain" description="RCK C-terminal" evidence="2">
    <location>
        <begin position="143"/>
        <end position="226"/>
    </location>
</feature>
<organism evidence="3 4">
    <name type="scientific">Brotaphodocola catenula</name>
    <dbReference type="NCBI Taxonomy" id="2885361"/>
    <lineage>
        <taxon>Bacteria</taxon>
        <taxon>Bacillati</taxon>
        <taxon>Bacillota</taxon>
        <taxon>Clostridia</taxon>
        <taxon>Lachnospirales</taxon>
        <taxon>Lachnospiraceae</taxon>
        <taxon>Brotaphodocola</taxon>
    </lineage>
</organism>
<comment type="caution">
    <text evidence="3">The sequence shown here is derived from an EMBL/GenBank/DDBJ whole genome shotgun (WGS) entry which is preliminary data.</text>
</comment>
<keyword evidence="4" id="KW-1185">Reference proteome</keyword>
<dbReference type="EMBL" id="JAJEPU010000026">
    <property type="protein sequence ID" value="MCC2165149.1"/>
    <property type="molecule type" value="Genomic_DNA"/>
</dbReference>
<dbReference type="PROSITE" id="PS51201">
    <property type="entry name" value="RCK_N"/>
    <property type="match status" value="1"/>
</dbReference>
<name>A0AAE3ANW3_9FIRM</name>
<sequence>MIFGKHKPEKTSYGIIGLGRFGSALTAELAMADADLLVLDRDEDKVREARELTENALVVGNLDKKTLMDTGIQNCDVVVVCIGSQMEVSILTTLNLVSLGVPTVIAKANSPEHGEILEKLGAKVVYPERDMAIRLANRLDNSRVLDSIQLSEEINISKLVIPDRLAGVSILEANLRSRFGLNIIAIESGQTVTDNIRPDYVFQKNDTIILCGSRNGLFRLNEWNEENHR</sequence>
<accession>A0AAE3ANW3</accession>
<dbReference type="SUPFAM" id="SSF51735">
    <property type="entry name" value="NAD(P)-binding Rossmann-fold domains"/>
    <property type="match status" value="1"/>
</dbReference>
<gene>
    <name evidence="3" type="ORF">LKD32_09725</name>
</gene>
<protein>
    <submittedName>
        <fullName evidence="3">TrkA family potassium uptake protein</fullName>
    </submittedName>
</protein>
<dbReference type="InterPro" id="IPR036291">
    <property type="entry name" value="NAD(P)-bd_dom_sf"/>
</dbReference>
<dbReference type="Gene3D" id="3.40.50.720">
    <property type="entry name" value="NAD(P)-binding Rossmann-like Domain"/>
    <property type="match status" value="1"/>
</dbReference>
<dbReference type="Pfam" id="PF02080">
    <property type="entry name" value="TrkA_C"/>
    <property type="match status" value="1"/>
</dbReference>
<evidence type="ECO:0000259" key="2">
    <source>
        <dbReference type="PROSITE" id="PS51202"/>
    </source>
</evidence>
<dbReference type="AlphaFoldDB" id="A0AAE3ANW3"/>
<dbReference type="Proteomes" id="UP001198962">
    <property type="component" value="Unassembled WGS sequence"/>
</dbReference>
<evidence type="ECO:0000259" key="1">
    <source>
        <dbReference type="PROSITE" id="PS51201"/>
    </source>
</evidence>
<dbReference type="SUPFAM" id="SSF116726">
    <property type="entry name" value="TrkA C-terminal domain-like"/>
    <property type="match status" value="1"/>
</dbReference>
<dbReference type="InterPro" id="IPR006037">
    <property type="entry name" value="RCK_C"/>
</dbReference>
<dbReference type="GO" id="GO:0006813">
    <property type="term" value="P:potassium ion transport"/>
    <property type="evidence" value="ECO:0007669"/>
    <property type="project" value="InterPro"/>
</dbReference>
<dbReference type="PROSITE" id="PS51202">
    <property type="entry name" value="RCK_C"/>
    <property type="match status" value="1"/>
</dbReference>
<evidence type="ECO:0000313" key="4">
    <source>
        <dbReference type="Proteomes" id="UP001198962"/>
    </source>
</evidence>
<dbReference type="InterPro" id="IPR050721">
    <property type="entry name" value="Trk_Ktr_HKT_K-transport"/>
</dbReference>
<reference evidence="3" key="1">
    <citation type="submission" date="2021-10" db="EMBL/GenBank/DDBJ databases">
        <title>Anaerobic single-cell dispensing facilitates the cultivation of human gut bacteria.</title>
        <authorList>
            <person name="Afrizal A."/>
        </authorList>
    </citation>
    <scope>NUCLEOTIDE SEQUENCE</scope>
    <source>
        <strain evidence="3">CLA-AA-H274</strain>
    </source>
</reference>